<sequence length="855" mass="95675">MPKRRRGVRPPPPDPSPAPATIDYSLTYKEIAASGAPGAVDFVKNHGLYLLLLETPSGFSIFSLCGVYIHLPDAIQNIWAMFGTYRSAHDVIWLKEFQKFDDKSSAINVDTGVNKQLTEMIMKWRRPRQKLGIPCLCDEVVMDVMWAMKRLIRYFVPTETPELAEEDSLTMSQGLRMFLSRYGFEIKPEMVYNDIVRAASIVFRCDAVEKDLYEHLQHLGRHLKNVSGIDYENWGTVKLATAFKIICSRKIDKSDEMFSDDVRSKLLDDADKYKDLVFSTGCIANYKKILGLNILRNDKMDQLAELVKVARIKAEHVRVPENQSAAGSSSISEQQQQSAFGTAPVHTPQHIPTKNISIYFLLIFSWTAVERMGRHQGHSPQRPYLGGRDGTRAPRIEAAPAMLPAEAVTVYNDIVRAAAIVFRCDAVEKDLYEHLQHLGRHLKNVSGIDYENWGTVKLATAFKIICSRKIDKSDEMFSDDVRSKLLDDADKYKDLVFRTGSGARSDAAAGAGASISVDLNRAGVPLLEIVSEPDMRTGIEAAEYGAELQRLVRYLGVSNGNMQEGSLRCDVNVSVRPIGQSNFGTKVEIKNMNSFSAISRAIDYEISRQILLHKEGQADQIVQETRLWDESSQKTFTMRKKEGLADYRYFPEPDLPEVVLTSEYIDEIQNSMPELPEAKRRRFENMGLSMQDVLFLANDDNVARFFDSTLEHGADAKLAANWIMGDIAAYLKNEKLSIDEIKLTPLELSELIASIRNGTISGKIGKEILIELIAKGGTVKSVIEEKDLVQIADPAAIEAMVDQVLADNPKQLEQYRSGKTKLQGFFAGQVMKASKGKANPVLLNKILGEKLKANS</sequence>
<dbReference type="InterPro" id="IPR042114">
    <property type="entry name" value="GatB_C_1"/>
</dbReference>
<evidence type="ECO:0000256" key="3">
    <source>
        <dbReference type="ARBA" id="ARBA00022598"/>
    </source>
</evidence>
<evidence type="ECO:0000259" key="13">
    <source>
        <dbReference type="SMART" id="SM00845"/>
    </source>
</evidence>
<gene>
    <name evidence="11" type="primary">GATB</name>
</gene>
<protein>
    <recommendedName>
        <fullName evidence="11">Glutamyl-tRNA(Gln) amidotransferase subunit B, chloroplastic/mitochondrial</fullName>
        <shortName evidence="11">Glu-AdT subunit B</shortName>
        <ecNumber evidence="11">6.3.5.-</ecNumber>
    </recommendedName>
</protein>
<dbReference type="InterPro" id="IPR014746">
    <property type="entry name" value="Gln_synth/guanido_kin_cat_dom"/>
</dbReference>
<evidence type="ECO:0000256" key="2">
    <source>
        <dbReference type="ARBA" id="ARBA00011123"/>
    </source>
</evidence>
<dbReference type="Pfam" id="PF02934">
    <property type="entry name" value="GatB_N"/>
    <property type="match status" value="1"/>
</dbReference>
<evidence type="ECO:0000256" key="10">
    <source>
        <dbReference type="ARBA" id="ARBA00047913"/>
    </source>
</evidence>
<dbReference type="InterPro" id="IPR006075">
    <property type="entry name" value="Asn/Gln-tRNA_Trfase_suB/E_cat"/>
</dbReference>
<dbReference type="NCBIfam" id="NF004014">
    <property type="entry name" value="PRK05477.1-4"/>
    <property type="match status" value="1"/>
</dbReference>
<dbReference type="EnsemblPlants" id="ORUFI11G17500.2">
    <property type="protein sequence ID" value="ORUFI11G17500.2"/>
    <property type="gene ID" value="ORUFI11G17500"/>
</dbReference>
<keyword evidence="4 11" id="KW-0547">Nucleotide-binding</keyword>
<feature type="region of interest" description="Disordered" evidence="12">
    <location>
        <begin position="321"/>
        <end position="346"/>
    </location>
</feature>
<dbReference type="FunFam" id="1.10.150.380:FF:000001">
    <property type="entry name" value="Aspartyl/glutamyl-tRNA(Asn/Gln) amidotransferase subunit B"/>
    <property type="match status" value="1"/>
</dbReference>
<dbReference type="GO" id="GO:0030956">
    <property type="term" value="C:glutamyl-tRNA(Gln) amidotransferase complex"/>
    <property type="evidence" value="ECO:0007669"/>
    <property type="project" value="UniProtKB-UniRule"/>
</dbReference>
<dbReference type="AlphaFoldDB" id="A0A0E0R9H8"/>
<keyword evidence="5 11" id="KW-0067">ATP-binding</keyword>
<keyword evidence="11" id="KW-0934">Plastid</keyword>
<comment type="catalytic activity">
    <reaction evidence="9">
        <text>L-aspartyl-tRNA(Asn) + L-glutamine + ATP + H2O = L-asparaginyl-tRNA(Asn) + L-glutamate + ADP + phosphate + 2 H(+)</text>
        <dbReference type="Rhea" id="RHEA:14513"/>
        <dbReference type="Rhea" id="RHEA-COMP:9674"/>
        <dbReference type="Rhea" id="RHEA-COMP:9677"/>
        <dbReference type="ChEBI" id="CHEBI:15377"/>
        <dbReference type="ChEBI" id="CHEBI:15378"/>
        <dbReference type="ChEBI" id="CHEBI:29985"/>
        <dbReference type="ChEBI" id="CHEBI:30616"/>
        <dbReference type="ChEBI" id="CHEBI:43474"/>
        <dbReference type="ChEBI" id="CHEBI:58359"/>
        <dbReference type="ChEBI" id="CHEBI:78515"/>
        <dbReference type="ChEBI" id="CHEBI:78516"/>
        <dbReference type="ChEBI" id="CHEBI:456216"/>
    </reaction>
</comment>
<dbReference type="InterPro" id="IPR023168">
    <property type="entry name" value="GatB_Yqey_C_2"/>
</dbReference>
<dbReference type="InterPro" id="IPR003789">
    <property type="entry name" value="Asn/Gln_tRNA_amidoTrase-B-like"/>
</dbReference>
<feature type="compositionally biased region" description="Low complexity" evidence="12">
    <location>
        <begin position="323"/>
        <end position="339"/>
    </location>
</feature>
<accession>A0A0E0R9H8</accession>
<dbReference type="InterPro" id="IPR018027">
    <property type="entry name" value="Asn/Gln_amidotransferase"/>
</dbReference>
<evidence type="ECO:0000256" key="4">
    <source>
        <dbReference type="ARBA" id="ARBA00022741"/>
    </source>
</evidence>
<comment type="catalytic activity">
    <reaction evidence="10 11">
        <text>L-glutamyl-tRNA(Gln) + L-glutamine + ATP + H2O = L-glutaminyl-tRNA(Gln) + L-glutamate + ADP + phosphate + H(+)</text>
        <dbReference type="Rhea" id="RHEA:17521"/>
        <dbReference type="Rhea" id="RHEA-COMP:9681"/>
        <dbReference type="Rhea" id="RHEA-COMP:9684"/>
        <dbReference type="ChEBI" id="CHEBI:15377"/>
        <dbReference type="ChEBI" id="CHEBI:15378"/>
        <dbReference type="ChEBI" id="CHEBI:29985"/>
        <dbReference type="ChEBI" id="CHEBI:30616"/>
        <dbReference type="ChEBI" id="CHEBI:43474"/>
        <dbReference type="ChEBI" id="CHEBI:58359"/>
        <dbReference type="ChEBI" id="CHEBI:78520"/>
        <dbReference type="ChEBI" id="CHEBI:78521"/>
        <dbReference type="ChEBI" id="CHEBI:456216"/>
    </reaction>
</comment>
<comment type="subcellular location">
    <subcellularLocation>
        <location evidence="11">Mitochondrion</location>
    </subcellularLocation>
    <subcellularLocation>
        <location evidence="11">Plastid</location>
        <location evidence="11">Chloroplast</location>
    </subcellularLocation>
</comment>
<dbReference type="PANTHER" id="PTHR11659">
    <property type="entry name" value="GLUTAMYL-TRNA GLN AMIDOTRANSFERASE SUBUNIT B MITOCHONDRIAL AND PROKARYOTIC PET112-RELATED"/>
    <property type="match status" value="1"/>
</dbReference>
<dbReference type="GO" id="GO:0005739">
    <property type="term" value="C:mitochondrion"/>
    <property type="evidence" value="ECO:0007669"/>
    <property type="project" value="UniProtKB-SubCell"/>
</dbReference>
<dbReference type="Gene3D" id="1.10.150.380">
    <property type="entry name" value="GatB domain, N-terminal subdomain"/>
    <property type="match status" value="1"/>
</dbReference>
<evidence type="ECO:0000256" key="6">
    <source>
        <dbReference type="ARBA" id="ARBA00022917"/>
    </source>
</evidence>
<feature type="domain" description="Asn/Gln amidotransferase" evidence="13">
    <location>
        <begin position="704"/>
        <end position="851"/>
    </location>
</feature>
<reference evidence="14" key="2">
    <citation type="submission" date="2015-06" db="UniProtKB">
        <authorList>
            <consortium name="EnsemblPlants"/>
        </authorList>
    </citation>
    <scope>IDENTIFICATION</scope>
</reference>
<comment type="similarity">
    <text evidence="1 11">Belongs to the GatB/GatE family. GatB subfamily.</text>
</comment>
<dbReference type="Gramene" id="ORUFI11G17500.2">
    <property type="protein sequence ID" value="ORUFI11G17500.2"/>
    <property type="gene ID" value="ORUFI11G17500"/>
</dbReference>
<dbReference type="GO" id="GO:0032543">
    <property type="term" value="P:mitochondrial translation"/>
    <property type="evidence" value="ECO:0007669"/>
    <property type="project" value="UniProtKB-UniRule"/>
</dbReference>
<keyword evidence="11" id="KW-0150">Chloroplast</keyword>
<name>A0A0E0R9H8_ORYRU</name>
<proteinExistence type="inferred from homology"/>
<comment type="subunit">
    <text evidence="11">Subunit of the heterotrimeric GatCAB amidotransferase (AdT) complex, composed of A, B and C subunits.</text>
</comment>
<dbReference type="Pfam" id="PF02637">
    <property type="entry name" value="GatB_Yqey"/>
    <property type="match status" value="1"/>
</dbReference>
<keyword evidence="3 11" id="KW-0436">Ligase</keyword>
<dbReference type="GO" id="GO:0050567">
    <property type="term" value="F:glutaminyl-tRNA synthase (glutamine-hydrolyzing) activity"/>
    <property type="evidence" value="ECO:0007669"/>
    <property type="project" value="UniProtKB-UniRule"/>
</dbReference>
<dbReference type="SMART" id="SM00845">
    <property type="entry name" value="GatB_Yqey"/>
    <property type="match status" value="1"/>
</dbReference>
<dbReference type="GO" id="GO:0050566">
    <property type="term" value="F:asparaginyl-tRNA synthase (glutamine-hydrolyzing) activity"/>
    <property type="evidence" value="ECO:0007669"/>
    <property type="project" value="RHEA"/>
</dbReference>
<evidence type="ECO:0000256" key="11">
    <source>
        <dbReference type="HAMAP-Rule" id="MF_03147"/>
    </source>
</evidence>
<evidence type="ECO:0000256" key="12">
    <source>
        <dbReference type="SAM" id="MobiDB-lite"/>
    </source>
</evidence>
<comment type="function">
    <text evidence="8">Allows the formation of correctly charged Asn-tRNA(Asn) or Gln-tRNA(Gln) through the transamidation of misacylated Asp-tRNA(Asn) or Glu-tRNA(Gln) in organisms which lack either or both of asparaginyl-tRNA or glutaminyl-tRNA synthetases. The reaction takes place in the presence of glutamine and ATP through an activated phospho-Asp-tRNA(Asn) or phospho-Glu-tRNA(Gln).</text>
</comment>
<reference evidence="15" key="1">
    <citation type="submission" date="2013-06" db="EMBL/GenBank/DDBJ databases">
        <authorList>
            <person name="Zhao Q."/>
        </authorList>
    </citation>
    <scope>NUCLEOTIDE SEQUENCE</scope>
    <source>
        <strain evidence="15">cv. W1943</strain>
    </source>
</reference>
<dbReference type="GO" id="GO:0009507">
    <property type="term" value="C:chloroplast"/>
    <property type="evidence" value="ECO:0007669"/>
    <property type="project" value="UniProtKB-SubCell"/>
</dbReference>
<dbReference type="NCBIfam" id="NF004012">
    <property type="entry name" value="PRK05477.1-2"/>
    <property type="match status" value="1"/>
</dbReference>
<dbReference type="SUPFAM" id="SSF55931">
    <property type="entry name" value="Glutamine synthetase/guanido kinase"/>
    <property type="match status" value="1"/>
</dbReference>
<keyword evidence="6 11" id="KW-0648">Protein biosynthesis</keyword>
<dbReference type="InterPro" id="IPR017958">
    <property type="entry name" value="Gln-tRNA_amidoTrfase_suB_CS"/>
</dbReference>
<evidence type="ECO:0000256" key="5">
    <source>
        <dbReference type="ARBA" id="ARBA00022840"/>
    </source>
</evidence>
<dbReference type="InterPro" id="IPR004413">
    <property type="entry name" value="GatB"/>
</dbReference>
<dbReference type="HAMAP" id="MF_00121">
    <property type="entry name" value="GatB"/>
    <property type="match status" value="1"/>
</dbReference>
<dbReference type="PANTHER" id="PTHR11659:SF0">
    <property type="entry name" value="GLUTAMYL-TRNA(GLN) AMIDOTRANSFERASE SUBUNIT B, MITOCHONDRIAL"/>
    <property type="match status" value="1"/>
</dbReference>
<evidence type="ECO:0000256" key="7">
    <source>
        <dbReference type="ARBA" id="ARBA00023128"/>
    </source>
</evidence>
<evidence type="ECO:0000256" key="9">
    <source>
        <dbReference type="ARBA" id="ARBA00047380"/>
    </source>
</evidence>
<evidence type="ECO:0000313" key="14">
    <source>
        <dbReference type="EnsemblPlants" id="ORUFI11G17500.2"/>
    </source>
</evidence>
<comment type="subunit">
    <text evidence="2">Heterotrimer of A, B and C subunits.</text>
</comment>
<evidence type="ECO:0000256" key="8">
    <source>
        <dbReference type="ARBA" id="ARBA00024799"/>
    </source>
</evidence>
<dbReference type="Proteomes" id="UP000008022">
    <property type="component" value="Unassembled WGS sequence"/>
</dbReference>
<dbReference type="FunFam" id="1.10.10.410:FF:000001">
    <property type="entry name" value="Aspartyl/glutamyl-tRNA(Asn/Gln) amidotransferase subunit B"/>
    <property type="match status" value="1"/>
</dbReference>
<dbReference type="GO" id="GO:0070681">
    <property type="term" value="P:glutaminyl-tRNAGln biosynthesis via transamidation"/>
    <property type="evidence" value="ECO:0007669"/>
    <property type="project" value="UniProtKB-UniRule"/>
</dbReference>
<dbReference type="Gene3D" id="1.10.10.410">
    <property type="match status" value="1"/>
</dbReference>
<evidence type="ECO:0000256" key="1">
    <source>
        <dbReference type="ARBA" id="ARBA00005306"/>
    </source>
</evidence>
<comment type="function">
    <text evidence="11">Allows the formation of correctly charged Gln-tRNA(Gln) through the transamidation of misacylated Glu-tRNA(Gln) in chloroplasts and mitochondria. The reaction takes place in the presence of glutamine and ATP through an activated gamma-phospho-Glu-tRNA(Gln).</text>
</comment>
<keyword evidence="7 11" id="KW-0496">Mitochondrion</keyword>
<dbReference type="GO" id="GO:0005524">
    <property type="term" value="F:ATP binding"/>
    <property type="evidence" value="ECO:0007669"/>
    <property type="project" value="UniProtKB-KW"/>
</dbReference>
<dbReference type="SUPFAM" id="SSF89095">
    <property type="entry name" value="GatB/YqeY motif"/>
    <property type="match status" value="1"/>
</dbReference>
<dbReference type="NCBIfam" id="TIGR00133">
    <property type="entry name" value="gatB"/>
    <property type="match status" value="1"/>
</dbReference>
<dbReference type="InterPro" id="IPR017959">
    <property type="entry name" value="Asn/Gln-tRNA_amidoTrfase_suB/E"/>
</dbReference>
<evidence type="ECO:0000313" key="15">
    <source>
        <dbReference type="Proteomes" id="UP000008022"/>
    </source>
</evidence>
<dbReference type="EC" id="6.3.5.-" evidence="11"/>
<dbReference type="PROSITE" id="PS01234">
    <property type="entry name" value="GATB"/>
    <property type="match status" value="1"/>
</dbReference>
<keyword evidence="15" id="KW-1185">Reference proteome</keyword>
<organism evidence="14 15">
    <name type="scientific">Oryza rufipogon</name>
    <name type="common">Brownbeard rice</name>
    <name type="synonym">Asian wild rice</name>
    <dbReference type="NCBI Taxonomy" id="4529"/>
    <lineage>
        <taxon>Eukaryota</taxon>
        <taxon>Viridiplantae</taxon>
        <taxon>Streptophyta</taxon>
        <taxon>Embryophyta</taxon>
        <taxon>Tracheophyta</taxon>
        <taxon>Spermatophyta</taxon>
        <taxon>Magnoliopsida</taxon>
        <taxon>Liliopsida</taxon>
        <taxon>Poales</taxon>
        <taxon>Poaceae</taxon>
        <taxon>BOP clade</taxon>
        <taxon>Oryzoideae</taxon>
        <taxon>Oryzeae</taxon>
        <taxon>Oryzinae</taxon>
        <taxon>Oryza</taxon>
    </lineage>
</organism>